<protein>
    <submittedName>
        <fullName evidence="7">AraC family transcriptional regulator</fullName>
    </submittedName>
</protein>
<dbReference type="PROSITE" id="PS01124">
    <property type="entry name" value="HTH_ARAC_FAMILY_2"/>
    <property type="match status" value="1"/>
</dbReference>
<dbReference type="InterPro" id="IPR020449">
    <property type="entry name" value="Tscrpt_reg_AraC-type_HTH"/>
</dbReference>
<accession>A0A410WZA3</accession>
<evidence type="ECO:0000259" key="4">
    <source>
        <dbReference type="PROSITE" id="PS01124"/>
    </source>
</evidence>
<dbReference type="SMART" id="SM00342">
    <property type="entry name" value="HTH_ARAC"/>
    <property type="match status" value="1"/>
</dbReference>
<dbReference type="Gene3D" id="1.10.10.60">
    <property type="entry name" value="Homeodomain-like"/>
    <property type="match status" value="2"/>
</dbReference>
<dbReference type="OrthoDB" id="2461801at2"/>
<dbReference type="Pfam" id="PF12833">
    <property type="entry name" value="HTH_18"/>
    <property type="match status" value="1"/>
</dbReference>
<dbReference type="GeneID" id="95376894"/>
<dbReference type="SUPFAM" id="SSF53807">
    <property type="entry name" value="Helical backbone' metal receptor"/>
    <property type="match status" value="1"/>
</dbReference>
<dbReference type="InterPro" id="IPR002491">
    <property type="entry name" value="ABC_transptr_periplasmic_BD"/>
</dbReference>
<dbReference type="GO" id="GO:0003700">
    <property type="term" value="F:DNA-binding transcription factor activity"/>
    <property type="evidence" value="ECO:0007669"/>
    <property type="project" value="InterPro"/>
</dbReference>
<keyword evidence="3" id="KW-0804">Transcription</keyword>
<dbReference type="RefSeq" id="WP_042226934.1">
    <property type="nucleotide sequence ID" value="NZ_CP026520.1"/>
</dbReference>
<dbReference type="PRINTS" id="PR00032">
    <property type="entry name" value="HTHARAC"/>
</dbReference>
<dbReference type="EMBL" id="JAMDMJ010000013">
    <property type="protein sequence ID" value="MCY9596643.1"/>
    <property type="molecule type" value="Genomic_DNA"/>
</dbReference>
<dbReference type="AlphaFoldDB" id="A0A410WZA3"/>
<feature type="domain" description="HTH araC/xylS-type" evidence="4">
    <location>
        <begin position="25"/>
        <end position="124"/>
    </location>
</feature>
<keyword evidence="9" id="KW-1185">Reference proteome</keyword>
<sequence length="408" mass="46472">MKPGKSSARIEGRGERAAATRPYLTDIRVYMDSHYHEQLTVRQLAERVHVSPKYFVDLFKKTFGQSAMDYLTDLRINRAKRYLSEPEPLLLREIAQRVGYKDEYYFSRKFKKEVGMSPTEFARSSKHRIAAWSPDMTGYLIALGLTPLAAPLDPKWTAHYYYSYRKKIRYALKLTDPYVTGTFEENADLMARLRPDAVVAGDGLSDEQQDTIGKIAPALFVPTSQELGWREYLRLIAVFLKRTDEAEQWIRGYDKLADEARIQSEAALGDDGILIVRLYGKGLYSYSNRGMEDVLFKDLNLRQVSSGKQSAPIRPEDIRALDPSRILVLVCPESESRAYWLALQHSPEWKTIEAVRSGNIYPISADPWLEYSPVAVARMLDEAMLLFTGKCPNAFLDHVHGGSLPADL</sequence>
<dbReference type="KEGG" id="pchi:PC41400_19045"/>
<reference evidence="7 8" key="1">
    <citation type="submission" date="2018-01" db="EMBL/GenBank/DDBJ databases">
        <title>The whole genome sequencing and assembly of Paenibacillus chitinolyticus KCCM 41400 strain.</title>
        <authorList>
            <person name="Kim J.-Y."/>
            <person name="Park M.-K."/>
            <person name="Lee Y.-J."/>
            <person name="Yi H."/>
            <person name="Bahn Y.-S."/>
            <person name="Kim J.F."/>
            <person name="Lee D.-W."/>
        </authorList>
    </citation>
    <scope>NUCLEOTIDE SEQUENCE [LARGE SCALE GENOMIC DNA]</scope>
    <source>
        <strain evidence="7 8">KCCM 41400</strain>
    </source>
</reference>
<evidence type="ECO:0000313" key="6">
    <source>
        <dbReference type="EMBL" id="MCY9596643.1"/>
    </source>
</evidence>
<evidence type="ECO:0000256" key="2">
    <source>
        <dbReference type="ARBA" id="ARBA00023125"/>
    </source>
</evidence>
<dbReference type="InterPro" id="IPR018060">
    <property type="entry name" value="HTH_AraC"/>
</dbReference>
<dbReference type="PANTHER" id="PTHR43280:SF28">
    <property type="entry name" value="HTH-TYPE TRANSCRIPTIONAL ACTIVATOR RHAS"/>
    <property type="match status" value="1"/>
</dbReference>
<name>A0A410WZA3_9BACL</name>
<dbReference type="PANTHER" id="PTHR43280">
    <property type="entry name" value="ARAC-FAMILY TRANSCRIPTIONAL REGULATOR"/>
    <property type="match status" value="1"/>
</dbReference>
<feature type="domain" description="Fe/B12 periplasmic-binding" evidence="5">
    <location>
        <begin position="128"/>
        <end position="391"/>
    </location>
</feature>
<gene>
    <name evidence="6" type="ORF">M5X16_12750</name>
    <name evidence="7" type="ORF">PC41400_19045</name>
</gene>
<evidence type="ECO:0000313" key="8">
    <source>
        <dbReference type="Proteomes" id="UP000288943"/>
    </source>
</evidence>
<evidence type="ECO:0000256" key="1">
    <source>
        <dbReference type="ARBA" id="ARBA00023015"/>
    </source>
</evidence>
<keyword evidence="1" id="KW-0805">Transcription regulation</keyword>
<keyword evidence="2" id="KW-0238">DNA-binding</keyword>
<dbReference type="Proteomes" id="UP000288943">
    <property type="component" value="Chromosome"/>
</dbReference>
<evidence type="ECO:0000313" key="7">
    <source>
        <dbReference type="EMBL" id="QAV19647.1"/>
    </source>
</evidence>
<dbReference type="PROSITE" id="PS50983">
    <property type="entry name" value="FE_B12_PBP"/>
    <property type="match status" value="1"/>
</dbReference>
<dbReference type="Gene3D" id="3.40.50.1980">
    <property type="entry name" value="Nitrogenase molybdenum iron protein domain"/>
    <property type="match status" value="2"/>
</dbReference>
<dbReference type="Pfam" id="PF01497">
    <property type="entry name" value="Peripla_BP_2"/>
    <property type="match status" value="1"/>
</dbReference>
<dbReference type="Proteomes" id="UP001527202">
    <property type="component" value="Unassembled WGS sequence"/>
</dbReference>
<dbReference type="SUPFAM" id="SSF46689">
    <property type="entry name" value="Homeodomain-like"/>
    <property type="match status" value="2"/>
</dbReference>
<dbReference type="EMBL" id="CP026520">
    <property type="protein sequence ID" value="QAV19647.1"/>
    <property type="molecule type" value="Genomic_DNA"/>
</dbReference>
<evidence type="ECO:0000256" key="3">
    <source>
        <dbReference type="ARBA" id="ARBA00023163"/>
    </source>
</evidence>
<organism evidence="7 8">
    <name type="scientific">Paenibacillus chitinolyticus</name>
    <dbReference type="NCBI Taxonomy" id="79263"/>
    <lineage>
        <taxon>Bacteria</taxon>
        <taxon>Bacillati</taxon>
        <taxon>Bacillota</taxon>
        <taxon>Bacilli</taxon>
        <taxon>Bacillales</taxon>
        <taxon>Paenibacillaceae</taxon>
        <taxon>Paenibacillus</taxon>
    </lineage>
</organism>
<dbReference type="PROSITE" id="PS00041">
    <property type="entry name" value="HTH_ARAC_FAMILY_1"/>
    <property type="match status" value="1"/>
</dbReference>
<evidence type="ECO:0000313" key="9">
    <source>
        <dbReference type="Proteomes" id="UP001527202"/>
    </source>
</evidence>
<evidence type="ECO:0000259" key="5">
    <source>
        <dbReference type="PROSITE" id="PS50983"/>
    </source>
</evidence>
<dbReference type="GO" id="GO:0043565">
    <property type="term" value="F:sequence-specific DNA binding"/>
    <property type="evidence" value="ECO:0007669"/>
    <property type="project" value="InterPro"/>
</dbReference>
<reference evidence="6 9" key="2">
    <citation type="submission" date="2022-05" db="EMBL/GenBank/DDBJ databases">
        <title>Genome Sequencing of Bee-Associated Microbes.</title>
        <authorList>
            <person name="Dunlap C."/>
        </authorList>
    </citation>
    <scope>NUCLEOTIDE SEQUENCE [LARGE SCALE GENOMIC DNA]</scope>
    <source>
        <strain evidence="6 9">NRRL B-23120</strain>
    </source>
</reference>
<dbReference type="InterPro" id="IPR018062">
    <property type="entry name" value="HTH_AraC-typ_CS"/>
</dbReference>
<proteinExistence type="predicted"/>
<dbReference type="InterPro" id="IPR009057">
    <property type="entry name" value="Homeodomain-like_sf"/>
</dbReference>